<dbReference type="Pfam" id="PF06865">
    <property type="entry name" value="Ppnp"/>
    <property type="match status" value="1"/>
</dbReference>
<dbReference type="RefSeq" id="WP_008710742.1">
    <property type="nucleotide sequence ID" value="NZ_CABKQM010000006.1"/>
</dbReference>
<dbReference type="Proteomes" id="UP001205919">
    <property type="component" value="Unassembled WGS sequence"/>
</dbReference>
<dbReference type="GO" id="GO:0004731">
    <property type="term" value="F:purine-nucleoside phosphorylase activity"/>
    <property type="evidence" value="ECO:0007669"/>
    <property type="project" value="TreeGrafter"/>
</dbReference>
<protein>
    <submittedName>
        <fullName evidence="3">Pyrimidine/purine nucleoside phosphorylase</fullName>
    </submittedName>
</protein>
<keyword evidence="2" id="KW-0808">Transferase</keyword>
<accession>A0AAW5K7M2</accession>
<dbReference type="Gene3D" id="2.60.120.10">
    <property type="entry name" value="Jelly Rolls"/>
    <property type="match status" value="1"/>
</dbReference>
<sequence>MADFINSVDVKTLVNIYCDGKVQSRTLRYPDGKLQTLGVYLPGEFEFHSEGPEKVIMTAGAVEVLFPEDNDWRRVETGECYDVPADTMFKVRCGVISEYICDFL</sequence>
<dbReference type="InterPro" id="IPR011051">
    <property type="entry name" value="RmlC_Cupin_sf"/>
</dbReference>
<organism evidence="3 4">
    <name type="scientific">Cloacibacillus evryensis</name>
    <dbReference type="NCBI Taxonomy" id="508460"/>
    <lineage>
        <taxon>Bacteria</taxon>
        <taxon>Thermotogati</taxon>
        <taxon>Synergistota</taxon>
        <taxon>Synergistia</taxon>
        <taxon>Synergistales</taxon>
        <taxon>Synergistaceae</taxon>
        <taxon>Cloacibacillus</taxon>
    </lineage>
</organism>
<dbReference type="SUPFAM" id="SSF51182">
    <property type="entry name" value="RmlC-like cupins"/>
    <property type="match status" value="1"/>
</dbReference>
<dbReference type="InterPro" id="IPR009664">
    <property type="entry name" value="Ppnp"/>
</dbReference>
<dbReference type="PANTHER" id="PTHR36540:SF1">
    <property type="entry name" value="PYRIMIDINE_PURINE NUCLEOSIDE PHOSPHORYLASE"/>
    <property type="match status" value="1"/>
</dbReference>
<dbReference type="AlphaFoldDB" id="A0AAW5K7M2"/>
<reference evidence="3 4" key="1">
    <citation type="submission" date="2022-06" db="EMBL/GenBank/DDBJ databases">
        <title>Isolation of gut microbiota from human fecal samples.</title>
        <authorList>
            <person name="Pamer E.G."/>
            <person name="Barat B."/>
            <person name="Waligurski E."/>
            <person name="Medina S."/>
            <person name="Paddock L."/>
            <person name="Mostad J."/>
        </authorList>
    </citation>
    <scope>NUCLEOTIDE SEQUENCE [LARGE SCALE GENOMIC DNA]</scope>
    <source>
        <strain evidence="3 4">DFI.9.90</strain>
    </source>
</reference>
<name>A0AAW5K7M2_9BACT</name>
<gene>
    <name evidence="3" type="ORF">NE630_11930</name>
</gene>
<dbReference type="InterPro" id="IPR014710">
    <property type="entry name" value="RmlC-like_jellyroll"/>
</dbReference>
<keyword evidence="4" id="KW-1185">Reference proteome</keyword>
<proteinExistence type="predicted"/>
<comment type="caution">
    <text evidence="3">The sequence shown here is derived from an EMBL/GenBank/DDBJ whole genome shotgun (WGS) entry which is preliminary data.</text>
</comment>
<dbReference type="EMBL" id="JANFYT010000028">
    <property type="protein sequence ID" value="MCQ4815140.1"/>
    <property type="molecule type" value="Genomic_DNA"/>
</dbReference>
<evidence type="ECO:0000313" key="4">
    <source>
        <dbReference type="Proteomes" id="UP001205919"/>
    </source>
</evidence>
<evidence type="ECO:0000256" key="2">
    <source>
        <dbReference type="ARBA" id="ARBA00022679"/>
    </source>
</evidence>
<evidence type="ECO:0000256" key="1">
    <source>
        <dbReference type="ARBA" id="ARBA00022676"/>
    </source>
</evidence>
<evidence type="ECO:0000313" key="3">
    <source>
        <dbReference type="EMBL" id="MCQ4815140.1"/>
    </source>
</evidence>
<dbReference type="GeneID" id="95755623"/>
<keyword evidence="1" id="KW-0328">Glycosyltransferase</keyword>
<dbReference type="PANTHER" id="PTHR36540">
    <property type="entry name" value="PYRIMIDINE/PURINE NUCLEOSIDE PHOSPHORYLASE"/>
    <property type="match status" value="1"/>
</dbReference>
<dbReference type="GO" id="GO:0016154">
    <property type="term" value="F:pyrimidine-nucleoside phosphorylase activity"/>
    <property type="evidence" value="ECO:0007669"/>
    <property type="project" value="TreeGrafter"/>
</dbReference>
<dbReference type="GO" id="GO:0005829">
    <property type="term" value="C:cytosol"/>
    <property type="evidence" value="ECO:0007669"/>
    <property type="project" value="TreeGrafter"/>
</dbReference>